<evidence type="ECO:0000313" key="2">
    <source>
        <dbReference type="EMBL" id="WVZ76336.1"/>
    </source>
</evidence>
<protein>
    <submittedName>
        <fullName evidence="2">Uncharacterized protein</fullName>
    </submittedName>
</protein>
<name>A0AAQ3TNE2_PASNO</name>
<dbReference type="AlphaFoldDB" id="A0AAQ3TNE2"/>
<dbReference type="EMBL" id="CP144749">
    <property type="protein sequence ID" value="WVZ76336.1"/>
    <property type="molecule type" value="Genomic_DNA"/>
</dbReference>
<dbReference type="Proteomes" id="UP001341281">
    <property type="component" value="Chromosome 05"/>
</dbReference>
<accession>A0AAQ3TNE2</accession>
<feature type="region of interest" description="Disordered" evidence="1">
    <location>
        <begin position="46"/>
        <end position="176"/>
    </location>
</feature>
<organism evidence="2 3">
    <name type="scientific">Paspalum notatum var. saurae</name>
    <dbReference type="NCBI Taxonomy" id="547442"/>
    <lineage>
        <taxon>Eukaryota</taxon>
        <taxon>Viridiplantae</taxon>
        <taxon>Streptophyta</taxon>
        <taxon>Embryophyta</taxon>
        <taxon>Tracheophyta</taxon>
        <taxon>Spermatophyta</taxon>
        <taxon>Magnoliopsida</taxon>
        <taxon>Liliopsida</taxon>
        <taxon>Poales</taxon>
        <taxon>Poaceae</taxon>
        <taxon>PACMAD clade</taxon>
        <taxon>Panicoideae</taxon>
        <taxon>Andropogonodae</taxon>
        <taxon>Paspaleae</taxon>
        <taxon>Paspalinae</taxon>
        <taxon>Paspalum</taxon>
    </lineage>
</organism>
<feature type="compositionally biased region" description="Basic residues" evidence="1">
    <location>
        <begin position="85"/>
        <end position="101"/>
    </location>
</feature>
<evidence type="ECO:0000256" key="1">
    <source>
        <dbReference type="SAM" id="MobiDB-lite"/>
    </source>
</evidence>
<sequence>MLAVDDPLRATPAPPLHLHRVPLALAQLWIPIEVPPTSFLARIGSPRRRHTDAAAPRFTAAAPPLRSSPRAEIWGKSFPVDGNTVRHRLGSKSRRPGRRRSPPSPPPRSAKGGRGGRYVVKNQVRGTTSSNGGPEEQLSPKHDLECPSVVFGRRSCPRDQGVAWGKASQPGKLTVA</sequence>
<evidence type="ECO:0000313" key="3">
    <source>
        <dbReference type="Proteomes" id="UP001341281"/>
    </source>
</evidence>
<gene>
    <name evidence="2" type="ORF">U9M48_024319</name>
</gene>
<reference evidence="2 3" key="1">
    <citation type="submission" date="2024-02" db="EMBL/GenBank/DDBJ databases">
        <title>High-quality chromosome-scale genome assembly of Pensacola bahiagrass (Paspalum notatum Flugge var. saurae).</title>
        <authorList>
            <person name="Vega J.M."/>
            <person name="Podio M."/>
            <person name="Orjuela J."/>
            <person name="Siena L.A."/>
            <person name="Pessino S.C."/>
            <person name="Combes M.C."/>
            <person name="Mariac C."/>
            <person name="Albertini E."/>
            <person name="Pupilli F."/>
            <person name="Ortiz J.P.A."/>
            <person name="Leblanc O."/>
        </authorList>
    </citation>
    <scope>NUCLEOTIDE SEQUENCE [LARGE SCALE GENOMIC DNA]</scope>
    <source>
        <strain evidence="2">R1</strain>
        <tissue evidence="2">Leaf</tissue>
    </source>
</reference>
<keyword evidence="3" id="KW-1185">Reference proteome</keyword>
<feature type="compositionally biased region" description="Low complexity" evidence="1">
    <location>
        <begin position="53"/>
        <end position="71"/>
    </location>
</feature>
<proteinExistence type="predicted"/>